<organism evidence="1 2">
    <name type="scientific">Corynebacterium hiratae</name>
    <dbReference type="NCBI Taxonomy" id="3139423"/>
    <lineage>
        <taxon>Bacteria</taxon>
        <taxon>Bacillati</taxon>
        <taxon>Actinomycetota</taxon>
        <taxon>Actinomycetes</taxon>
        <taxon>Mycobacteriales</taxon>
        <taxon>Corynebacteriaceae</taxon>
        <taxon>Corynebacterium</taxon>
    </lineage>
</organism>
<dbReference type="EMBL" id="VKDK01000008">
    <property type="protein sequence ID" value="TRX61929.1"/>
    <property type="molecule type" value="Genomic_DNA"/>
</dbReference>
<dbReference type="RefSeq" id="WP_144013440.1">
    <property type="nucleotide sequence ID" value="NZ_VKDK01000008.1"/>
</dbReference>
<comment type="caution">
    <text evidence="1">The sequence shown here is derived from an EMBL/GenBank/DDBJ whole genome shotgun (WGS) entry which is preliminary data.</text>
</comment>
<evidence type="ECO:0000313" key="1">
    <source>
        <dbReference type="EMBL" id="TRX61929.1"/>
    </source>
</evidence>
<keyword evidence="2" id="KW-1185">Reference proteome</keyword>
<gene>
    <name evidence="1" type="ORF">FNY97_06510</name>
</gene>
<proteinExistence type="predicted"/>
<dbReference type="Proteomes" id="UP000320443">
    <property type="component" value="Unassembled WGS sequence"/>
</dbReference>
<sequence length="192" mass="21097">MRISSLDRFPPLDSAYAMLLESSEQPFSFPPATSPVTFCFAAEQLSDVAELPLVLVDTGADKALPILRDYAAKNRHIEYWAPRADTARLQQIALAQDSHDLSITGSRLTKNWIQVRIGPATEHDRSCADWAKGLKSATAAPVESTDSPSVAVPEMSLRGLVISRITPIVKPLKKYLPGSVVIVLYKILEKIR</sequence>
<name>A0A553FXF0_9CORY</name>
<protein>
    <submittedName>
        <fullName evidence="1">Uncharacterized protein</fullName>
    </submittedName>
</protein>
<evidence type="ECO:0000313" key="2">
    <source>
        <dbReference type="Proteomes" id="UP000320443"/>
    </source>
</evidence>
<reference evidence="1 2" key="1">
    <citation type="submission" date="2019-07" db="EMBL/GenBank/DDBJ databases">
        <title>Draft genome of C. aurimucosum strain 2274.</title>
        <authorList>
            <person name="Pacheco L.G.C."/>
            <person name="Aguiar E.R.G.R."/>
            <person name="Santos C.S."/>
            <person name="Rocha D.J.P.G."/>
            <person name="Sant'Anna L.O."/>
            <person name="Mattos-Guaraldi A.L."/>
            <person name="Santos L.S."/>
        </authorList>
    </citation>
    <scope>NUCLEOTIDE SEQUENCE [LARGE SCALE GENOMIC DNA]</scope>
    <source>
        <strain evidence="1 2">2274</strain>
    </source>
</reference>
<dbReference type="AlphaFoldDB" id="A0A553FXF0"/>
<accession>A0A553FXF0</accession>